<dbReference type="OrthoDB" id="432234at2759"/>
<comment type="catalytic activity">
    <reaction evidence="1">
        <text>ATP + H2O = ADP + phosphate + H(+)</text>
        <dbReference type="Rhea" id="RHEA:13065"/>
        <dbReference type="ChEBI" id="CHEBI:15377"/>
        <dbReference type="ChEBI" id="CHEBI:15378"/>
        <dbReference type="ChEBI" id="CHEBI:30616"/>
        <dbReference type="ChEBI" id="CHEBI:43474"/>
        <dbReference type="ChEBI" id="CHEBI:456216"/>
        <dbReference type="EC" id="5.6.2.3"/>
    </reaction>
</comment>
<dbReference type="PANTHER" id="PTHR47642">
    <property type="entry name" value="ATP-DEPENDENT DNA HELICASE"/>
    <property type="match status" value="1"/>
</dbReference>
<dbReference type="GO" id="GO:0043139">
    <property type="term" value="F:5'-3' DNA helicase activity"/>
    <property type="evidence" value="ECO:0007669"/>
    <property type="project" value="UniProtKB-EC"/>
</dbReference>
<dbReference type="InterPro" id="IPR010285">
    <property type="entry name" value="DNA_helicase_pif1-like_DEAD"/>
</dbReference>
<dbReference type="Gene3D" id="3.40.50.300">
    <property type="entry name" value="P-loop containing nucleotide triphosphate hydrolases"/>
    <property type="match status" value="1"/>
</dbReference>
<evidence type="ECO:0000313" key="5">
    <source>
        <dbReference type="Proteomes" id="UP000000709"/>
    </source>
</evidence>
<comment type="similarity">
    <text evidence="1">Belongs to the helicase family.</text>
</comment>
<dbReference type="GeneID" id="18871666"/>
<dbReference type="AlphaFoldDB" id="G3AUG0"/>
<dbReference type="STRING" id="619300.G3AUG0"/>
<dbReference type="EMBL" id="GL996505">
    <property type="protein sequence ID" value="EGW30246.1"/>
    <property type="molecule type" value="Genomic_DNA"/>
</dbReference>
<dbReference type="PANTHER" id="PTHR47642:SF5">
    <property type="entry name" value="ATP-DEPENDENT DNA HELICASE"/>
    <property type="match status" value="1"/>
</dbReference>
<dbReference type="SUPFAM" id="SSF52540">
    <property type="entry name" value="P-loop containing nucleoside triphosphate hydrolases"/>
    <property type="match status" value="1"/>
</dbReference>
<organism evidence="5">
    <name type="scientific">Spathaspora passalidarum (strain NRRL Y-27907 / 11-Y1)</name>
    <dbReference type="NCBI Taxonomy" id="619300"/>
    <lineage>
        <taxon>Eukaryota</taxon>
        <taxon>Fungi</taxon>
        <taxon>Dikarya</taxon>
        <taxon>Ascomycota</taxon>
        <taxon>Saccharomycotina</taxon>
        <taxon>Pichiomycetes</taxon>
        <taxon>Debaryomycetaceae</taxon>
        <taxon>Spathaspora</taxon>
    </lineage>
</organism>
<proteinExistence type="inferred from homology"/>
<evidence type="ECO:0000256" key="2">
    <source>
        <dbReference type="SAM" id="MobiDB-lite"/>
    </source>
</evidence>
<dbReference type="EC" id="5.6.2.3" evidence="1"/>
<gene>
    <name evidence="4" type="ORF">SPAPADRAFT_52350</name>
</gene>
<evidence type="ECO:0000313" key="4">
    <source>
        <dbReference type="EMBL" id="EGW30246.1"/>
    </source>
</evidence>
<keyword evidence="5" id="KW-1185">Reference proteome</keyword>
<keyword evidence="1" id="KW-0227">DNA damage</keyword>
<dbReference type="HOGENOM" id="CLU_1235710_0_0_1"/>
<evidence type="ECO:0000256" key="1">
    <source>
        <dbReference type="RuleBase" id="RU363044"/>
    </source>
</evidence>
<dbReference type="InterPro" id="IPR027417">
    <property type="entry name" value="P-loop_NTPase"/>
</dbReference>
<dbReference type="GO" id="GO:0000723">
    <property type="term" value="P:telomere maintenance"/>
    <property type="evidence" value="ECO:0007669"/>
    <property type="project" value="InterPro"/>
</dbReference>
<dbReference type="eggNOG" id="KOG0987">
    <property type="taxonomic scope" value="Eukaryota"/>
</dbReference>
<feature type="region of interest" description="Disordered" evidence="2">
    <location>
        <begin position="172"/>
        <end position="218"/>
    </location>
</feature>
<dbReference type="InterPro" id="IPR051055">
    <property type="entry name" value="PIF1_helicase"/>
</dbReference>
<dbReference type="GO" id="GO:0006310">
    <property type="term" value="P:DNA recombination"/>
    <property type="evidence" value="ECO:0007669"/>
    <property type="project" value="UniProtKB-KW"/>
</dbReference>
<dbReference type="Pfam" id="PF05970">
    <property type="entry name" value="PIF1"/>
    <property type="match status" value="1"/>
</dbReference>
<evidence type="ECO:0000259" key="3">
    <source>
        <dbReference type="Pfam" id="PF05970"/>
    </source>
</evidence>
<keyword evidence="1" id="KW-0378">Hydrolase</keyword>
<comment type="cofactor">
    <cofactor evidence="1">
        <name>Mg(2+)</name>
        <dbReference type="ChEBI" id="CHEBI:18420"/>
    </cofactor>
</comment>
<sequence length="224" mass="24631">MDQQELYLEPSQVMSVAECEEETNDEVVPELNVQLSKEQQEIVTSIENGFSTFFTSPAGGGKSVTLIHIKRRLQEKYGNDFAITSMTGKSAIPLGGTTLHRFVDIGLGEGEVLASRTQISLILGFGMTIHRSQGLTLAKVVNFSTDKVIVNAKVKAFNEELQSTVMLRAPQAAITQQKRSRKRSKPLARGQKQLKLSSSCGKSKHTGNRDDEISGPILTRLRKV</sequence>
<dbReference type="GO" id="GO:0016787">
    <property type="term" value="F:hydrolase activity"/>
    <property type="evidence" value="ECO:0007669"/>
    <property type="project" value="UniProtKB-KW"/>
</dbReference>
<accession>G3AUG0</accession>
<protein>
    <recommendedName>
        <fullName evidence="1">ATP-dependent DNA helicase</fullName>
        <ecNumber evidence="1">5.6.2.3</ecNumber>
    </recommendedName>
</protein>
<name>G3AUG0_SPAPN</name>
<dbReference type="GO" id="GO:0005524">
    <property type="term" value="F:ATP binding"/>
    <property type="evidence" value="ECO:0007669"/>
    <property type="project" value="UniProtKB-KW"/>
</dbReference>
<dbReference type="Proteomes" id="UP000000709">
    <property type="component" value="Unassembled WGS sequence"/>
</dbReference>
<feature type="domain" description="DNA helicase Pif1-like DEAD-box helicase" evidence="3">
    <location>
        <begin position="34"/>
        <end position="112"/>
    </location>
</feature>
<keyword evidence="1" id="KW-0067">ATP-binding</keyword>
<keyword evidence="1" id="KW-0547">Nucleotide-binding</keyword>
<reference evidence="4 5" key="1">
    <citation type="journal article" date="2011" name="Proc. Natl. Acad. Sci. U.S.A.">
        <title>Comparative genomics of xylose-fermenting fungi for enhanced biofuel production.</title>
        <authorList>
            <person name="Wohlbach D.J."/>
            <person name="Kuo A."/>
            <person name="Sato T.K."/>
            <person name="Potts K.M."/>
            <person name="Salamov A.A."/>
            <person name="LaButti K.M."/>
            <person name="Sun H."/>
            <person name="Clum A."/>
            <person name="Pangilinan J.L."/>
            <person name="Lindquist E.A."/>
            <person name="Lucas S."/>
            <person name="Lapidus A."/>
            <person name="Jin M."/>
            <person name="Gunawan C."/>
            <person name="Balan V."/>
            <person name="Dale B.E."/>
            <person name="Jeffries T.W."/>
            <person name="Zinkel R."/>
            <person name="Barry K.W."/>
            <person name="Grigoriev I.V."/>
            <person name="Gasch A.P."/>
        </authorList>
    </citation>
    <scope>NUCLEOTIDE SEQUENCE [LARGE SCALE GENOMIC DNA]</scope>
    <source>
        <strain evidence="5">NRRL Y-27907 / 11-Y1</strain>
    </source>
</reference>
<dbReference type="InParanoid" id="G3AUG0"/>
<keyword evidence="1" id="KW-0233">DNA recombination</keyword>
<dbReference type="KEGG" id="spaa:SPAPADRAFT_52350"/>
<keyword evidence="1" id="KW-0234">DNA repair</keyword>
<keyword evidence="1" id="KW-0347">Helicase</keyword>
<dbReference type="GO" id="GO:0006281">
    <property type="term" value="P:DNA repair"/>
    <property type="evidence" value="ECO:0007669"/>
    <property type="project" value="UniProtKB-KW"/>
</dbReference>
<dbReference type="RefSeq" id="XP_007377217.1">
    <property type="nucleotide sequence ID" value="XM_007377155.1"/>
</dbReference>